<reference evidence="2" key="2">
    <citation type="submission" date="2015-01" db="EMBL/GenBank/DDBJ databases">
        <title>Evolutionary Origins and Diversification of the Mycorrhizal Mutualists.</title>
        <authorList>
            <consortium name="DOE Joint Genome Institute"/>
            <consortium name="Mycorrhizal Genomics Consortium"/>
            <person name="Kohler A."/>
            <person name="Kuo A."/>
            <person name="Nagy L.G."/>
            <person name="Floudas D."/>
            <person name="Copeland A."/>
            <person name="Barry K.W."/>
            <person name="Cichocki N."/>
            <person name="Veneault-Fourrey C."/>
            <person name="LaButti K."/>
            <person name="Lindquist E.A."/>
            <person name="Lipzen A."/>
            <person name="Lundell T."/>
            <person name="Morin E."/>
            <person name="Murat C."/>
            <person name="Riley R."/>
            <person name="Ohm R."/>
            <person name="Sun H."/>
            <person name="Tunlid A."/>
            <person name="Henrissat B."/>
            <person name="Grigoriev I.V."/>
            <person name="Hibbett D.S."/>
            <person name="Martin F."/>
        </authorList>
    </citation>
    <scope>NUCLEOTIDE SEQUENCE [LARGE SCALE GENOMIC DNA]</scope>
    <source>
        <strain evidence="2">MAFF 305830</strain>
    </source>
</reference>
<organism evidence="1 2">
    <name type="scientific">Serendipita vermifera MAFF 305830</name>
    <dbReference type="NCBI Taxonomy" id="933852"/>
    <lineage>
        <taxon>Eukaryota</taxon>
        <taxon>Fungi</taxon>
        <taxon>Dikarya</taxon>
        <taxon>Basidiomycota</taxon>
        <taxon>Agaricomycotina</taxon>
        <taxon>Agaricomycetes</taxon>
        <taxon>Sebacinales</taxon>
        <taxon>Serendipitaceae</taxon>
        <taxon>Serendipita</taxon>
    </lineage>
</organism>
<protein>
    <submittedName>
        <fullName evidence="1">Uncharacterized protein</fullName>
    </submittedName>
</protein>
<proteinExistence type="predicted"/>
<dbReference type="AlphaFoldDB" id="A0A0C3ANL6"/>
<evidence type="ECO:0000313" key="2">
    <source>
        <dbReference type="Proteomes" id="UP000054097"/>
    </source>
</evidence>
<sequence>MSVSILFPPYLFDVRWPLISIDFLFRSSLFSRCSLRSCFLLIRVYFVIRNSLKLVGLLHRYFVHTTCFNVHSHGFGQ</sequence>
<gene>
    <name evidence="1" type="ORF">M408DRAFT_30010</name>
</gene>
<dbReference type="Proteomes" id="UP000054097">
    <property type="component" value="Unassembled WGS sequence"/>
</dbReference>
<name>A0A0C3ANL6_SERVB</name>
<keyword evidence="2" id="KW-1185">Reference proteome</keyword>
<dbReference type="EMBL" id="KN824403">
    <property type="protein sequence ID" value="KIM20876.1"/>
    <property type="molecule type" value="Genomic_DNA"/>
</dbReference>
<evidence type="ECO:0000313" key="1">
    <source>
        <dbReference type="EMBL" id="KIM20876.1"/>
    </source>
</evidence>
<dbReference type="HOGENOM" id="CLU_2639640_0_0_1"/>
<reference evidence="1 2" key="1">
    <citation type="submission" date="2014-04" db="EMBL/GenBank/DDBJ databases">
        <authorList>
            <consortium name="DOE Joint Genome Institute"/>
            <person name="Kuo A."/>
            <person name="Zuccaro A."/>
            <person name="Kohler A."/>
            <person name="Nagy L.G."/>
            <person name="Floudas D."/>
            <person name="Copeland A."/>
            <person name="Barry K.W."/>
            <person name="Cichocki N."/>
            <person name="Veneault-Fourrey C."/>
            <person name="LaButti K."/>
            <person name="Lindquist E.A."/>
            <person name="Lipzen A."/>
            <person name="Lundell T."/>
            <person name="Morin E."/>
            <person name="Murat C."/>
            <person name="Sun H."/>
            <person name="Tunlid A."/>
            <person name="Henrissat B."/>
            <person name="Grigoriev I.V."/>
            <person name="Hibbett D.S."/>
            <person name="Martin F."/>
            <person name="Nordberg H.P."/>
            <person name="Cantor M.N."/>
            <person name="Hua S.X."/>
        </authorList>
    </citation>
    <scope>NUCLEOTIDE SEQUENCE [LARGE SCALE GENOMIC DNA]</scope>
    <source>
        <strain evidence="1 2">MAFF 305830</strain>
    </source>
</reference>
<accession>A0A0C3ANL6</accession>